<protein>
    <submittedName>
        <fullName evidence="2">Uncharacterized protein</fullName>
    </submittedName>
</protein>
<organism evidence="2 3">
    <name type="scientific">Pleurodeles waltl</name>
    <name type="common">Iberian ribbed newt</name>
    <dbReference type="NCBI Taxonomy" id="8319"/>
    <lineage>
        <taxon>Eukaryota</taxon>
        <taxon>Metazoa</taxon>
        <taxon>Chordata</taxon>
        <taxon>Craniata</taxon>
        <taxon>Vertebrata</taxon>
        <taxon>Euteleostomi</taxon>
        <taxon>Amphibia</taxon>
        <taxon>Batrachia</taxon>
        <taxon>Caudata</taxon>
        <taxon>Salamandroidea</taxon>
        <taxon>Salamandridae</taxon>
        <taxon>Pleurodelinae</taxon>
        <taxon>Pleurodeles</taxon>
    </lineage>
</organism>
<evidence type="ECO:0000313" key="2">
    <source>
        <dbReference type="EMBL" id="KAJ1157013.1"/>
    </source>
</evidence>
<evidence type="ECO:0000256" key="1">
    <source>
        <dbReference type="SAM" id="MobiDB-lite"/>
    </source>
</evidence>
<dbReference type="EMBL" id="JANPWB010000009">
    <property type="protein sequence ID" value="KAJ1157013.1"/>
    <property type="molecule type" value="Genomic_DNA"/>
</dbReference>
<evidence type="ECO:0000313" key="3">
    <source>
        <dbReference type="Proteomes" id="UP001066276"/>
    </source>
</evidence>
<accession>A0AAV7RYI2</accession>
<feature type="region of interest" description="Disordered" evidence="1">
    <location>
        <begin position="53"/>
        <end position="92"/>
    </location>
</feature>
<proteinExistence type="predicted"/>
<gene>
    <name evidence="2" type="ORF">NDU88_009729</name>
</gene>
<sequence>MQILSCRSGLLAARSHPLILAVEAWSGSLLWFRHQLQLLPSSVRRIWQPRGKLESQRTLDPSAGAGSLLPHGPTSVSVSRHDRGHGKEEGCGPELACCRRQLPWETEQSSPQDPGGLRACPGLPPPEEPCRPRSRTAAPDLVSVGSGTGDPGRPSGRLGASTSALPGHVVEVLPPRVQGS</sequence>
<feature type="compositionally biased region" description="Basic and acidic residues" evidence="1">
    <location>
        <begin position="79"/>
        <end position="90"/>
    </location>
</feature>
<keyword evidence="3" id="KW-1185">Reference proteome</keyword>
<dbReference type="Proteomes" id="UP001066276">
    <property type="component" value="Chromosome 5"/>
</dbReference>
<comment type="caution">
    <text evidence="2">The sequence shown here is derived from an EMBL/GenBank/DDBJ whole genome shotgun (WGS) entry which is preliminary data.</text>
</comment>
<reference evidence="2" key="1">
    <citation type="journal article" date="2022" name="bioRxiv">
        <title>Sequencing and chromosome-scale assembly of the giantPleurodeles waltlgenome.</title>
        <authorList>
            <person name="Brown T."/>
            <person name="Elewa A."/>
            <person name="Iarovenko S."/>
            <person name="Subramanian E."/>
            <person name="Araus A.J."/>
            <person name="Petzold A."/>
            <person name="Susuki M."/>
            <person name="Suzuki K.-i.T."/>
            <person name="Hayashi T."/>
            <person name="Toyoda A."/>
            <person name="Oliveira C."/>
            <person name="Osipova E."/>
            <person name="Leigh N.D."/>
            <person name="Simon A."/>
            <person name="Yun M.H."/>
        </authorList>
    </citation>
    <scope>NUCLEOTIDE SEQUENCE</scope>
    <source>
        <strain evidence="2">20211129_DDA</strain>
        <tissue evidence="2">Liver</tissue>
    </source>
</reference>
<dbReference type="AlphaFoldDB" id="A0AAV7RYI2"/>
<name>A0AAV7RYI2_PLEWA</name>
<feature type="region of interest" description="Disordered" evidence="1">
    <location>
        <begin position="105"/>
        <end position="180"/>
    </location>
</feature>